<dbReference type="RefSeq" id="WP_072556482.1">
    <property type="nucleotide sequence ID" value="NZ_CP018155.1"/>
</dbReference>
<evidence type="ECO:0000256" key="1">
    <source>
        <dbReference type="SAM" id="Phobius"/>
    </source>
</evidence>
<dbReference type="AlphaFoldDB" id="A0A1L3JLI4"/>
<feature type="transmembrane region" description="Helical" evidence="1">
    <location>
        <begin position="92"/>
        <end position="109"/>
    </location>
</feature>
<reference evidence="2 3" key="1">
    <citation type="submission" date="2016-11" db="EMBL/GenBank/DDBJ databases">
        <title>Tenacibaculum sp. LPB0136, isolated from marine environment.</title>
        <authorList>
            <person name="Kim E."/>
            <person name="Yi H."/>
        </authorList>
    </citation>
    <scope>NUCLEOTIDE SEQUENCE [LARGE SCALE GENOMIC DNA]</scope>
    <source>
        <strain evidence="2 3">LPB0136</strain>
    </source>
</reference>
<name>A0A1L3JLI4_9FLAO</name>
<dbReference type="OrthoDB" id="1188278at2"/>
<proteinExistence type="predicted"/>
<evidence type="ECO:0000313" key="3">
    <source>
        <dbReference type="Proteomes" id="UP000181898"/>
    </source>
</evidence>
<dbReference type="EMBL" id="CP018155">
    <property type="protein sequence ID" value="APG65959.1"/>
    <property type="molecule type" value="Genomic_DNA"/>
</dbReference>
<evidence type="ECO:0000313" key="2">
    <source>
        <dbReference type="EMBL" id="APG65959.1"/>
    </source>
</evidence>
<gene>
    <name evidence="2" type="ORF">LPB136_11555</name>
</gene>
<feature type="transmembrane region" description="Helical" evidence="1">
    <location>
        <begin position="178"/>
        <end position="200"/>
    </location>
</feature>
<protein>
    <submittedName>
        <fullName evidence="2">Uncharacterized protein</fullName>
    </submittedName>
</protein>
<dbReference type="Proteomes" id="UP000181898">
    <property type="component" value="Chromosome"/>
</dbReference>
<sequence length="216" mass="25811">MENKYEITEKQLAFLEDYLKRKYPNFQDEVRIELIDHLISDFEATTQNGNLSQYLSNELGFIRRFANRRVSEFKKTYGKQTWNHFFDFFTDLKLLPISIAVFSMFYFLAEKLNNKWLWGTFLILQSVILLLSAFFGMINKKKLSKVDEVKYLGAEIWLPFLMIHLADGFEFKYFLMSNSYLFTIYASFAIIYGLAAFIVLRKQRKIILEKYKHLLN</sequence>
<accession>A0A1L3JLI4</accession>
<keyword evidence="1" id="KW-0472">Membrane</keyword>
<keyword evidence="3" id="KW-1185">Reference proteome</keyword>
<feature type="transmembrane region" description="Helical" evidence="1">
    <location>
        <begin position="149"/>
        <end position="166"/>
    </location>
</feature>
<organism evidence="2 3">
    <name type="scientific">Tenacibaculum todarodis</name>
    <dbReference type="NCBI Taxonomy" id="1850252"/>
    <lineage>
        <taxon>Bacteria</taxon>
        <taxon>Pseudomonadati</taxon>
        <taxon>Bacteroidota</taxon>
        <taxon>Flavobacteriia</taxon>
        <taxon>Flavobacteriales</taxon>
        <taxon>Flavobacteriaceae</taxon>
        <taxon>Tenacibaculum</taxon>
    </lineage>
</organism>
<dbReference type="KEGG" id="ten:LPB136_11555"/>
<keyword evidence="1" id="KW-0812">Transmembrane</keyword>
<keyword evidence="1" id="KW-1133">Transmembrane helix</keyword>
<feature type="transmembrane region" description="Helical" evidence="1">
    <location>
        <begin position="115"/>
        <end position="137"/>
    </location>
</feature>
<dbReference type="STRING" id="1850252.LPB136_11555"/>